<dbReference type="SUPFAM" id="SSF55729">
    <property type="entry name" value="Acyl-CoA N-acyltransferases (Nat)"/>
    <property type="match status" value="1"/>
</dbReference>
<dbReference type="Gene3D" id="6.10.250.3370">
    <property type="match status" value="1"/>
</dbReference>
<reference evidence="7 8" key="1">
    <citation type="submission" date="2018-08" db="EMBL/GenBank/DDBJ databases">
        <title>Whole genome sequence analysis of Dermacoccus abyssi bacteria isolated from Deep Mariana trench Micromonospora spp reveals genes involved in the environmental adaptation and production of secondary metabolites.</title>
        <authorList>
            <person name="Abdel-Mageed W.M."/>
            <person name="Lehri B."/>
            <person name="Nouioui I."/>
            <person name="Goodfellow I."/>
            <person name="Jaspars M."/>
            <person name="Karlyshev A."/>
        </authorList>
    </citation>
    <scope>NUCLEOTIDE SEQUENCE [LARGE SCALE GENOMIC DNA]</scope>
    <source>
        <strain evidence="7 8">MT1.1</strain>
    </source>
</reference>
<dbReference type="GO" id="GO:0019290">
    <property type="term" value="P:siderophore biosynthetic process"/>
    <property type="evidence" value="ECO:0007669"/>
    <property type="project" value="InterPro"/>
</dbReference>
<comment type="pathway">
    <text evidence="2">Siderophore biosynthesis; mycobactin biosynthesis.</text>
</comment>
<evidence type="ECO:0000313" key="7">
    <source>
        <dbReference type="EMBL" id="RHW48026.1"/>
    </source>
</evidence>
<comment type="function">
    <text evidence="1">Acyltransferase required for the direct transfer of medium- to long-chain fatty acyl moieties from a carrier protein (MbtL) on to the epsilon-amino group of lysine residue in the mycobactin core.</text>
</comment>
<dbReference type="Pfam" id="PF06276">
    <property type="entry name" value="FhuF"/>
    <property type="match status" value="1"/>
</dbReference>
<evidence type="ECO:0000256" key="5">
    <source>
        <dbReference type="ARBA" id="ARBA00031122"/>
    </source>
</evidence>
<gene>
    <name evidence="7" type="ORF">D1832_00895</name>
</gene>
<dbReference type="InterPro" id="IPR037455">
    <property type="entry name" value="LucA/IucC-like"/>
</dbReference>
<dbReference type="InterPro" id="IPR022770">
    <property type="entry name" value="IucA/IucC-like_C"/>
</dbReference>
<dbReference type="InterPro" id="IPR016181">
    <property type="entry name" value="Acyl_CoA_acyltransferase"/>
</dbReference>
<dbReference type="Pfam" id="PF13523">
    <property type="entry name" value="Acetyltransf_8"/>
    <property type="match status" value="1"/>
</dbReference>
<name>A0A417ZBI7_9MICO</name>
<dbReference type="UniPathway" id="UPA00011"/>
<proteinExistence type="inferred from homology"/>
<dbReference type="PANTHER" id="PTHR34384:SF6">
    <property type="entry name" value="STAPHYLOFERRIN B SYNTHASE"/>
    <property type="match status" value="1"/>
</dbReference>
<dbReference type="Gene3D" id="1.10.510.40">
    <property type="match status" value="1"/>
</dbReference>
<dbReference type="InterPro" id="IPR019432">
    <property type="entry name" value="Acyltransferase_MbtK/IucB-like"/>
</dbReference>
<dbReference type="AlphaFoldDB" id="A0A417ZBI7"/>
<dbReference type="Pfam" id="PF04183">
    <property type="entry name" value="IucA_IucC"/>
    <property type="match status" value="1"/>
</dbReference>
<protein>
    <recommendedName>
        <fullName evidence="4">Lysine N-acyltransferase MbtK</fullName>
    </recommendedName>
    <alternativeName>
        <fullName evidence="5">Mycobactin synthase protein K</fullName>
    </alternativeName>
</protein>
<accession>A0A417ZBI7</accession>
<dbReference type="InterPro" id="IPR000182">
    <property type="entry name" value="GNAT_dom"/>
</dbReference>
<dbReference type="PROSITE" id="PS51186">
    <property type="entry name" value="GNAT"/>
    <property type="match status" value="1"/>
</dbReference>
<comment type="similarity">
    <text evidence="3">Belongs to the IucA/IucC family.</text>
</comment>
<evidence type="ECO:0000256" key="4">
    <source>
        <dbReference type="ARBA" id="ARBA00020586"/>
    </source>
</evidence>
<dbReference type="SMART" id="SM01006">
    <property type="entry name" value="AlcB"/>
    <property type="match status" value="1"/>
</dbReference>
<dbReference type="GO" id="GO:0016747">
    <property type="term" value="F:acyltransferase activity, transferring groups other than amino-acyl groups"/>
    <property type="evidence" value="ECO:0007669"/>
    <property type="project" value="InterPro"/>
</dbReference>
<dbReference type="Proteomes" id="UP000285376">
    <property type="component" value="Unassembled WGS sequence"/>
</dbReference>
<evidence type="ECO:0000313" key="8">
    <source>
        <dbReference type="Proteomes" id="UP000285376"/>
    </source>
</evidence>
<dbReference type="Gene3D" id="3.30.310.280">
    <property type="match status" value="1"/>
</dbReference>
<evidence type="ECO:0000256" key="1">
    <source>
        <dbReference type="ARBA" id="ARBA00003818"/>
    </source>
</evidence>
<evidence type="ECO:0000259" key="6">
    <source>
        <dbReference type="PROSITE" id="PS51186"/>
    </source>
</evidence>
<feature type="domain" description="N-acetyltransferase" evidence="6">
    <location>
        <begin position="21"/>
        <end position="187"/>
    </location>
</feature>
<keyword evidence="7" id="KW-0808">Transferase</keyword>
<dbReference type="EMBL" id="QWLM01000001">
    <property type="protein sequence ID" value="RHW48026.1"/>
    <property type="molecule type" value="Genomic_DNA"/>
</dbReference>
<dbReference type="RefSeq" id="WP_118912219.1">
    <property type="nucleotide sequence ID" value="NZ_CBCRVH010000001.1"/>
</dbReference>
<evidence type="ECO:0000256" key="2">
    <source>
        <dbReference type="ARBA" id="ARBA00005102"/>
    </source>
</evidence>
<dbReference type="Gene3D" id="3.40.630.30">
    <property type="match status" value="1"/>
</dbReference>
<sequence>MTDTQTSPNRHAGKSVRAQDVNFRPLDVERDVPLVHSWLTHPRSHFWDMQEATRDDVAAGYRRTAESLHEDAWIGEIDGMPIVLVETYDPAHHPLSDPAVGTDVRDGDLGMHLLVAPPEGETRRGLTSAVMEAVVGFCFSRGADRIVVEPDVRNTAVHAKNAEVGFERVADVQLPDKRAAFSVCTRDAFTRACSPTNRAWDEAERLVTAKAIGEFAHELLITPEPLESGAYALRIPASDDRQAVDWYFRARRYALEHWHVDPRSIERRTLDGRIGPASATTLVLDLRDALSLDGDLLTTYLEELSSTVAHRVRTSDPSRPTSADLLDAPAHDVEAAMAEGHPCFVATNGRIGFSADDLAAYSPEAGADVRPLWAAVPKDVSHLSHSDQLDEERAYRLALGDAQYERLQERMREVGVEPSTHRVMPLHPWQWSERVRTTFAEDVARRRIVLLGEDTDNHRACQSIRTWTNVDDPARPYVKTALAVRNMGFVRGLSPAYMRATPAINDYVASIVRHDATLEAAGFDVLTEFAAIGYTGDVFHRENLTGPQTKMIAGLWRESAASRTPEGEQAMTMAALLHRDPHGRAFVTELVEASGLKAREWLRGYLDAYVLPVVHMLSARRLAFIPHGENIILRLRDHRVVGAFLKDIGEEVGLMDDGTSPERVEALPAEIRRIVVEASSADIALGLFTDVFDGFLRFLAPILVEDGLLTEAEFWNEVSDVVATYEREHPEYATSLPLRAPSFARSCLNRLQLRNPLEMVSLDDTVGSLIKTGEIANPIAG</sequence>
<dbReference type="PANTHER" id="PTHR34384">
    <property type="entry name" value="L-2,3-DIAMINOPROPANOATE--CITRATE LIGASE"/>
    <property type="match status" value="1"/>
</dbReference>
<comment type="caution">
    <text evidence="7">The sequence shown here is derived from an EMBL/GenBank/DDBJ whole genome shotgun (WGS) entry which is preliminary data.</text>
</comment>
<evidence type="ECO:0000256" key="3">
    <source>
        <dbReference type="ARBA" id="ARBA00007832"/>
    </source>
</evidence>
<organism evidence="7 8">
    <name type="scientific">Dermacoccus abyssi</name>
    <dbReference type="NCBI Taxonomy" id="322596"/>
    <lineage>
        <taxon>Bacteria</taxon>
        <taxon>Bacillati</taxon>
        <taxon>Actinomycetota</taxon>
        <taxon>Actinomycetes</taxon>
        <taxon>Micrococcales</taxon>
        <taxon>Dermacoccaceae</taxon>
        <taxon>Dermacoccus</taxon>
    </lineage>
</organism>
<dbReference type="GO" id="GO:0016881">
    <property type="term" value="F:acid-amino acid ligase activity"/>
    <property type="evidence" value="ECO:0007669"/>
    <property type="project" value="UniProtKB-ARBA"/>
</dbReference>
<dbReference type="InterPro" id="IPR007310">
    <property type="entry name" value="Aerobactin_biosyn_IucA/IucC_N"/>
</dbReference>